<protein>
    <submittedName>
        <fullName evidence="1">Uncharacterized protein</fullName>
    </submittedName>
</protein>
<reference evidence="1" key="1">
    <citation type="journal article" date="2015" name="Nature">
        <title>Complex archaea that bridge the gap between prokaryotes and eukaryotes.</title>
        <authorList>
            <person name="Spang A."/>
            <person name="Saw J.H."/>
            <person name="Jorgensen S.L."/>
            <person name="Zaremba-Niedzwiedzka K."/>
            <person name="Martijn J."/>
            <person name="Lind A.E."/>
            <person name="van Eijk R."/>
            <person name="Schleper C."/>
            <person name="Guy L."/>
            <person name="Ettema T.J."/>
        </authorList>
    </citation>
    <scope>NUCLEOTIDE SEQUENCE</scope>
</reference>
<name>A0A0F9TNE7_9ZZZZ</name>
<dbReference type="AlphaFoldDB" id="A0A0F9TNE7"/>
<dbReference type="EMBL" id="LAZR01000225">
    <property type="protein sequence ID" value="KKN80789.1"/>
    <property type="molecule type" value="Genomic_DNA"/>
</dbReference>
<organism evidence="1">
    <name type="scientific">marine sediment metagenome</name>
    <dbReference type="NCBI Taxonomy" id="412755"/>
    <lineage>
        <taxon>unclassified sequences</taxon>
        <taxon>metagenomes</taxon>
        <taxon>ecological metagenomes</taxon>
    </lineage>
</organism>
<sequence>MPDTTNHCPVCEERERLIEELVEASRLMANLVEAAGHSAGQWAAGHQALARSYAQMAREAIVKVEERT</sequence>
<evidence type="ECO:0000313" key="1">
    <source>
        <dbReference type="EMBL" id="KKN80789.1"/>
    </source>
</evidence>
<proteinExistence type="predicted"/>
<comment type="caution">
    <text evidence="1">The sequence shown here is derived from an EMBL/GenBank/DDBJ whole genome shotgun (WGS) entry which is preliminary data.</text>
</comment>
<gene>
    <name evidence="1" type="ORF">LCGC14_0325950</name>
</gene>
<accession>A0A0F9TNE7</accession>